<dbReference type="InterPro" id="IPR022478">
    <property type="entry name" value="ABC_transptr_sub-bd_PQQ"/>
</dbReference>
<gene>
    <name evidence="2" type="ORF">BCF46_1029</name>
</gene>
<dbReference type="PANTHER" id="PTHR30483">
    <property type="entry name" value="LEUCINE-SPECIFIC-BINDING PROTEIN"/>
    <property type="match status" value="1"/>
</dbReference>
<evidence type="ECO:0000256" key="1">
    <source>
        <dbReference type="ARBA" id="ARBA00022970"/>
    </source>
</evidence>
<keyword evidence="1" id="KW-0029">Amino-acid transport</keyword>
<reference evidence="2 3" key="1">
    <citation type="submission" date="2018-10" db="EMBL/GenBank/DDBJ databases">
        <title>Genomic Encyclopedia of Archaeal and Bacterial Type Strains, Phase II (KMG-II): from individual species to whole genera.</title>
        <authorList>
            <person name="Goeker M."/>
        </authorList>
    </citation>
    <scope>NUCLEOTIDE SEQUENCE [LARGE SCALE GENOMIC DNA]</scope>
    <source>
        <strain evidence="2 3">DSM 29466</strain>
    </source>
</reference>
<comment type="caution">
    <text evidence="2">The sequence shown here is derived from an EMBL/GenBank/DDBJ whole genome shotgun (WGS) entry which is preliminary data.</text>
</comment>
<dbReference type="CDD" id="cd06268">
    <property type="entry name" value="PBP1_ABC_transporter_LIVBP-like"/>
    <property type="match status" value="1"/>
</dbReference>
<evidence type="ECO:0000313" key="2">
    <source>
        <dbReference type="EMBL" id="RLJ58891.1"/>
    </source>
</evidence>
<dbReference type="GO" id="GO:0006865">
    <property type="term" value="P:amino acid transport"/>
    <property type="evidence" value="ECO:0007669"/>
    <property type="project" value="UniProtKB-KW"/>
</dbReference>
<dbReference type="PANTHER" id="PTHR30483:SF6">
    <property type="entry name" value="PERIPLASMIC BINDING PROTEIN OF ABC TRANSPORTER FOR NATURAL AMINO ACIDS"/>
    <property type="match status" value="1"/>
</dbReference>
<organism evidence="2 3">
    <name type="scientific">Litoreibacter meonggei</name>
    <dbReference type="NCBI Taxonomy" id="1049199"/>
    <lineage>
        <taxon>Bacteria</taxon>
        <taxon>Pseudomonadati</taxon>
        <taxon>Pseudomonadota</taxon>
        <taxon>Alphaproteobacteria</taxon>
        <taxon>Rhodobacterales</taxon>
        <taxon>Roseobacteraceae</taxon>
        <taxon>Litoreibacter</taxon>
    </lineage>
</organism>
<accession>A0A497WQ12</accession>
<evidence type="ECO:0000313" key="3">
    <source>
        <dbReference type="Proteomes" id="UP000269157"/>
    </source>
</evidence>
<dbReference type="InterPro" id="IPR028082">
    <property type="entry name" value="Peripla_BP_I"/>
</dbReference>
<dbReference type="Gene3D" id="3.40.50.2300">
    <property type="match status" value="2"/>
</dbReference>
<dbReference type="NCBIfam" id="TIGR03863">
    <property type="entry name" value="PQQ_ABC_bind"/>
    <property type="match status" value="1"/>
</dbReference>
<dbReference type="Proteomes" id="UP000269157">
    <property type="component" value="Unassembled WGS sequence"/>
</dbReference>
<protein>
    <submittedName>
        <fullName evidence="2">ABC transporter substrate binding protein (PQQ-dependent alcohol dehydrogenase system)</fullName>
    </submittedName>
</protein>
<name>A0A497WQ12_9RHOB</name>
<proteinExistence type="predicted"/>
<dbReference type="InterPro" id="IPR051010">
    <property type="entry name" value="BCAA_transport"/>
</dbReference>
<dbReference type="SUPFAM" id="SSF53822">
    <property type="entry name" value="Periplasmic binding protein-like I"/>
    <property type="match status" value="1"/>
</dbReference>
<sequence length="416" mass="45370">MVAVSDASRPKSYSAHFAGLASLLIMGKIFNHAIKSVAAVLLCGQAVAADVALKMSYLRVVVPSPPTLSNLDPIPDDLGIAGARTGLRDNLTTGKFLGHGYTLTETEVAIGNDPMAAAQDLLASSPYLILDAPPPLLTAIADLPEAQGAILFNTSSGDLALRDTDCRANLLHSLPSDAMRTNALAQFFVTKRWSDLVMISGSYPEDQTYAEAMRRSLKKFGMKLSGEKVWAFDADMRRTASQEIPLFTQEFGDYDAMILADEVHDFGRYVLYNTWEARPVTGSEGLSAVTWSPVIEQWGAAQLQSRFKDANARDMTSQDYAAWAAVRTLGEAVTRTNSADPDVLRAYILSDQFELAGFKGRPLTYRPWNGQLRQPIAIIHPRALVAQAPLDGFLHQTNELDSLGLDRPESQCEAFQ</sequence>
<keyword evidence="1" id="KW-0813">Transport</keyword>
<dbReference type="EMBL" id="RCCE01000002">
    <property type="protein sequence ID" value="RLJ58891.1"/>
    <property type="molecule type" value="Genomic_DNA"/>
</dbReference>
<keyword evidence="3" id="KW-1185">Reference proteome</keyword>
<dbReference type="AlphaFoldDB" id="A0A497WQ12"/>